<evidence type="ECO:0000256" key="1">
    <source>
        <dbReference type="SAM" id="SignalP"/>
    </source>
</evidence>
<evidence type="ECO:0000259" key="2">
    <source>
        <dbReference type="PROSITE" id="PS51277"/>
    </source>
</evidence>
<dbReference type="InterPro" id="IPR004873">
    <property type="entry name" value="BURP_dom"/>
</dbReference>
<dbReference type="Pfam" id="PF03181">
    <property type="entry name" value="BURP"/>
    <property type="match status" value="1"/>
</dbReference>
<keyword evidence="4" id="KW-1185">Reference proteome</keyword>
<proteinExistence type="predicted"/>
<name>A0ABC9GDC6_9POAL</name>
<gene>
    <name evidence="3" type="ORF">URODEC1_LOCUS115042</name>
</gene>
<protein>
    <recommendedName>
        <fullName evidence="2">BURP domain-containing protein</fullName>
    </recommendedName>
</protein>
<evidence type="ECO:0000313" key="4">
    <source>
        <dbReference type="Proteomes" id="UP001497457"/>
    </source>
</evidence>
<dbReference type="PANTHER" id="PTHR31236:SF24">
    <property type="entry name" value="BURP DOMAIN PROTEIN RD22"/>
    <property type="match status" value="1"/>
</dbReference>
<accession>A0ABC9GDC6</accession>
<sequence>MHPLSVLLILLTAGHPAAAGTPAARFWEETLPGTPMPEAIANLVQQGIDHSPLVEHYSVPYKGMPSVFAKPYRPLDDIFIGYHHVPPASSSDKATIVPLQPGLFFLEAQVHKGSTMTTYFEPATVSPILPRDIAQKVPFSNLEDVLATFNIAPSTAEAAAVGDALSICQAPPPPLAGEKRACTTSLEGTVQSSMHMLGRTTQGVWAASSSLPRAGLPLQPSVVQAVTVLEGDRHVGCHSLPYPYAYRCPNGRPGTTRH</sequence>
<feature type="domain" description="BURP" evidence="2">
    <location>
        <begin position="104"/>
        <end position="258"/>
    </location>
</feature>
<organism evidence="3 4">
    <name type="scientific">Urochloa decumbens</name>
    <dbReference type="NCBI Taxonomy" id="240449"/>
    <lineage>
        <taxon>Eukaryota</taxon>
        <taxon>Viridiplantae</taxon>
        <taxon>Streptophyta</taxon>
        <taxon>Embryophyta</taxon>
        <taxon>Tracheophyta</taxon>
        <taxon>Spermatophyta</taxon>
        <taxon>Magnoliopsida</taxon>
        <taxon>Liliopsida</taxon>
        <taxon>Poales</taxon>
        <taxon>Poaceae</taxon>
        <taxon>PACMAD clade</taxon>
        <taxon>Panicoideae</taxon>
        <taxon>Panicodae</taxon>
        <taxon>Paniceae</taxon>
        <taxon>Melinidinae</taxon>
        <taxon>Urochloa</taxon>
    </lineage>
</organism>
<feature type="chain" id="PRO_5044838259" description="BURP domain-containing protein" evidence="1">
    <location>
        <begin position="20"/>
        <end position="258"/>
    </location>
</feature>
<dbReference type="EMBL" id="OZ075119">
    <property type="protein sequence ID" value="CAL5092718.1"/>
    <property type="molecule type" value="Genomic_DNA"/>
</dbReference>
<dbReference type="SMART" id="SM01045">
    <property type="entry name" value="BURP"/>
    <property type="match status" value="1"/>
</dbReference>
<dbReference type="PANTHER" id="PTHR31236">
    <property type="entry name" value="BURP DOMAIN PROTEIN USPL1-LIKE"/>
    <property type="match status" value="1"/>
</dbReference>
<reference evidence="4" key="1">
    <citation type="submission" date="2024-06" db="EMBL/GenBank/DDBJ databases">
        <authorList>
            <person name="Ryan C."/>
        </authorList>
    </citation>
    <scope>NUCLEOTIDE SEQUENCE [LARGE SCALE GENOMIC DNA]</scope>
</reference>
<dbReference type="PROSITE" id="PS51277">
    <property type="entry name" value="BURP"/>
    <property type="match status" value="1"/>
</dbReference>
<dbReference type="InterPro" id="IPR044816">
    <property type="entry name" value="BURP"/>
</dbReference>
<evidence type="ECO:0000313" key="3">
    <source>
        <dbReference type="EMBL" id="CAL5092718.1"/>
    </source>
</evidence>
<reference evidence="3 4" key="2">
    <citation type="submission" date="2024-10" db="EMBL/GenBank/DDBJ databases">
        <authorList>
            <person name="Ryan C."/>
        </authorList>
    </citation>
    <scope>NUCLEOTIDE SEQUENCE [LARGE SCALE GENOMIC DNA]</scope>
</reference>
<feature type="signal peptide" evidence="1">
    <location>
        <begin position="1"/>
        <end position="19"/>
    </location>
</feature>
<dbReference type="AlphaFoldDB" id="A0ABC9GDC6"/>
<dbReference type="Proteomes" id="UP001497457">
    <property type="component" value="Chromosome 9rd"/>
</dbReference>
<keyword evidence="1" id="KW-0732">Signal</keyword>